<reference evidence="2" key="1">
    <citation type="submission" date="2019-12" db="EMBL/GenBank/DDBJ databases">
        <title>Genome sequencing and annotation of Brassica cretica.</title>
        <authorList>
            <person name="Studholme D.J."/>
            <person name="Sarris P."/>
        </authorList>
    </citation>
    <scope>NUCLEOTIDE SEQUENCE</scope>
    <source>
        <strain evidence="2">PFS-109/04</strain>
        <tissue evidence="2">Leaf</tissue>
    </source>
</reference>
<dbReference type="AlphaFoldDB" id="A0A8S9Q742"/>
<feature type="compositionally biased region" description="Gly residues" evidence="1">
    <location>
        <begin position="10"/>
        <end position="27"/>
    </location>
</feature>
<evidence type="ECO:0000313" key="2">
    <source>
        <dbReference type="EMBL" id="KAF3539555.1"/>
    </source>
</evidence>
<protein>
    <submittedName>
        <fullName evidence="2">Uncharacterized protein</fullName>
    </submittedName>
</protein>
<name>A0A8S9Q742_BRACR</name>
<feature type="compositionally biased region" description="Polar residues" evidence="1">
    <location>
        <begin position="43"/>
        <end position="67"/>
    </location>
</feature>
<organism evidence="2 3">
    <name type="scientific">Brassica cretica</name>
    <name type="common">Mustard</name>
    <dbReference type="NCBI Taxonomy" id="69181"/>
    <lineage>
        <taxon>Eukaryota</taxon>
        <taxon>Viridiplantae</taxon>
        <taxon>Streptophyta</taxon>
        <taxon>Embryophyta</taxon>
        <taxon>Tracheophyta</taxon>
        <taxon>Spermatophyta</taxon>
        <taxon>Magnoliopsida</taxon>
        <taxon>eudicotyledons</taxon>
        <taxon>Gunneridae</taxon>
        <taxon>Pentapetalae</taxon>
        <taxon>rosids</taxon>
        <taxon>malvids</taxon>
        <taxon>Brassicales</taxon>
        <taxon>Brassicaceae</taxon>
        <taxon>Brassiceae</taxon>
        <taxon>Brassica</taxon>
    </lineage>
</organism>
<dbReference type="Proteomes" id="UP000712600">
    <property type="component" value="Unassembled WGS sequence"/>
</dbReference>
<proteinExistence type="predicted"/>
<feature type="region of interest" description="Disordered" evidence="1">
    <location>
        <begin position="1"/>
        <end position="78"/>
    </location>
</feature>
<evidence type="ECO:0000256" key="1">
    <source>
        <dbReference type="SAM" id="MobiDB-lite"/>
    </source>
</evidence>
<gene>
    <name evidence="2" type="ORF">F2Q69_00022591</name>
</gene>
<dbReference type="EMBL" id="QGKX02001290">
    <property type="protein sequence ID" value="KAF3539555.1"/>
    <property type="molecule type" value="Genomic_DNA"/>
</dbReference>
<evidence type="ECO:0000313" key="3">
    <source>
        <dbReference type="Proteomes" id="UP000712600"/>
    </source>
</evidence>
<sequence length="152" mass="16628">MSGIGRSLKGRGGGRGSSRGGGRGATRGGSQAVGVNSFIGRSYSPSNPRTSKSSESVSLPATHQTQNPHPPPRQNPVTLDDLLAIPGREHHLPVLSLVPKEGTTWFDRDDGKLTRKISKLLKAKFDYEYYCWSETPPDIQRRYFEDFAVLSS</sequence>
<comment type="caution">
    <text evidence="2">The sequence shown here is derived from an EMBL/GenBank/DDBJ whole genome shotgun (WGS) entry which is preliminary data.</text>
</comment>
<accession>A0A8S9Q742</accession>